<feature type="domain" description="Methyltransferase type 11" evidence="1">
    <location>
        <begin position="29"/>
        <end position="124"/>
    </location>
</feature>
<dbReference type="InterPro" id="IPR013216">
    <property type="entry name" value="Methyltransf_11"/>
</dbReference>
<protein>
    <recommendedName>
        <fullName evidence="1">Methyltransferase type 11 domain-containing protein</fullName>
    </recommendedName>
</protein>
<reference evidence="2 3" key="1">
    <citation type="submission" date="2017-11" db="EMBL/GenBank/DDBJ databases">
        <title>Genome-resolved metagenomics identifies genetic mobility, metabolic interactions, and unexpected diversity in perchlorate-reducing communities.</title>
        <authorList>
            <person name="Barnum T.P."/>
            <person name="Figueroa I.A."/>
            <person name="Carlstrom C.I."/>
            <person name="Lucas L.N."/>
            <person name="Engelbrektson A.L."/>
            <person name="Coates J.D."/>
        </authorList>
    </citation>
    <scope>NUCLEOTIDE SEQUENCE [LARGE SCALE GENOMIC DNA]</scope>
    <source>
        <strain evidence="2">BM706</strain>
    </source>
</reference>
<proteinExistence type="predicted"/>
<evidence type="ECO:0000313" key="2">
    <source>
        <dbReference type="EMBL" id="PLX19406.1"/>
    </source>
</evidence>
<organism evidence="2 3">
    <name type="scientific">Muiribacterium halophilum</name>
    <dbReference type="NCBI Taxonomy" id="2053465"/>
    <lineage>
        <taxon>Bacteria</taxon>
        <taxon>Candidatus Muiribacteriota</taxon>
        <taxon>Candidatus Muiribacteriia</taxon>
        <taxon>Candidatus Muiribacteriales</taxon>
        <taxon>Candidatus Muiribacteriaceae</taxon>
        <taxon>Candidatus Muiribacterium</taxon>
    </lineage>
</organism>
<sequence length="252" mass="29546">MYKDKNRGNVNGIERLENRIKKIEAGRILDIASGRGNFVYYIKEFNSNDGIFCIDTNEELSKFYDKEFPEENIKFIPMNAYELTFADDSFDSISISNSIHHLEDPEKVFSEMKRVLKKNGTIFINEMFSDNQDKPRNTHTRLHNWWAKIDSLCGIIHHEVFKKERLLEIAKNAFIGFDIETIEYYQPFEDPFADNVLKQMNSYIDMYIERARKASLDKELVSEGEEIRDILYNNGYSPSGAMFLILKKSSEK</sequence>
<dbReference type="AlphaFoldDB" id="A0A2N5ZL78"/>
<dbReference type="PANTHER" id="PTHR43591:SF24">
    <property type="entry name" value="2-METHOXY-6-POLYPRENYL-1,4-BENZOQUINOL METHYLASE, MITOCHONDRIAL"/>
    <property type="match status" value="1"/>
</dbReference>
<dbReference type="InterPro" id="IPR029063">
    <property type="entry name" value="SAM-dependent_MTases_sf"/>
</dbReference>
<name>A0A2N5ZL78_MUIH1</name>
<dbReference type="CDD" id="cd02440">
    <property type="entry name" value="AdoMet_MTases"/>
    <property type="match status" value="1"/>
</dbReference>
<dbReference type="SUPFAM" id="SSF53335">
    <property type="entry name" value="S-adenosyl-L-methionine-dependent methyltransferases"/>
    <property type="match status" value="1"/>
</dbReference>
<accession>A0A2N5ZL78</accession>
<dbReference type="EMBL" id="PKTG01000032">
    <property type="protein sequence ID" value="PLX19406.1"/>
    <property type="molecule type" value="Genomic_DNA"/>
</dbReference>
<dbReference type="GO" id="GO:0008757">
    <property type="term" value="F:S-adenosylmethionine-dependent methyltransferase activity"/>
    <property type="evidence" value="ECO:0007669"/>
    <property type="project" value="InterPro"/>
</dbReference>
<comment type="caution">
    <text evidence="2">The sequence shown here is derived from an EMBL/GenBank/DDBJ whole genome shotgun (WGS) entry which is preliminary data.</text>
</comment>
<evidence type="ECO:0000259" key="1">
    <source>
        <dbReference type="Pfam" id="PF08241"/>
    </source>
</evidence>
<dbReference type="Proteomes" id="UP000234857">
    <property type="component" value="Unassembled WGS sequence"/>
</dbReference>
<dbReference type="Pfam" id="PF08241">
    <property type="entry name" value="Methyltransf_11"/>
    <property type="match status" value="1"/>
</dbReference>
<gene>
    <name evidence="2" type="ORF">C0601_01920</name>
</gene>
<evidence type="ECO:0000313" key="3">
    <source>
        <dbReference type="Proteomes" id="UP000234857"/>
    </source>
</evidence>
<dbReference type="PANTHER" id="PTHR43591">
    <property type="entry name" value="METHYLTRANSFERASE"/>
    <property type="match status" value="1"/>
</dbReference>
<dbReference type="Gene3D" id="3.40.50.150">
    <property type="entry name" value="Vaccinia Virus protein VP39"/>
    <property type="match status" value="1"/>
</dbReference>